<evidence type="ECO:0000256" key="3">
    <source>
        <dbReference type="SAM" id="MobiDB-lite"/>
    </source>
</evidence>
<evidence type="ECO:0008006" key="6">
    <source>
        <dbReference type="Google" id="ProtNLM"/>
    </source>
</evidence>
<dbReference type="Proteomes" id="UP001491310">
    <property type="component" value="Unassembled WGS sequence"/>
</dbReference>
<dbReference type="EMBL" id="JALJOT010000003">
    <property type="protein sequence ID" value="KAK9916287.1"/>
    <property type="molecule type" value="Genomic_DNA"/>
</dbReference>
<reference evidence="4 5" key="1">
    <citation type="journal article" date="2024" name="Nat. Commun.">
        <title>Phylogenomics reveals the evolutionary origins of lichenization in chlorophyte algae.</title>
        <authorList>
            <person name="Puginier C."/>
            <person name="Libourel C."/>
            <person name="Otte J."/>
            <person name="Skaloud P."/>
            <person name="Haon M."/>
            <person name="Grisel S."/>
            <person name="Petersen M."/>
            <person name="Berrin J.G."/>
            <person name="Delaux P.M."/>
            <person name="Dal Grande F."/>
            <person name="Keller J."/>
        </authorList>
    </citation>
    <scope>NUCLEOTIDE SEQUENCE [LARGE SCALE GENOMIC DNA]</scope>
    <source>
        <strain evidence="4 5">SAG 216-7</strain>
    </source>
</reference>
<proteinExistence type="predicted"/>
<evidence type="ECO:0000313" key="5">
    <source>
        <dbReference type="Proteomes" id="UP001491310"/>
    </source>
</evidence>
<protein>
    <recommendedName>
        <fullName evidence="6">Single-stranded DNA-binding protein</fullName>
    </recommendedName>
</protein>
<dbReference type="PANTHER" id="PTHR10302:SF0">
    <property type="entry name" value="SINGLE-STRANDED DNA-BINDING PROTEIN, MITOCHONDRIAL"/>
    <property type="match status" value="1"/>
</dbReference>
<dbReference type="SUPFAM" id="SSF50249">
    <property type="entry name" value="Nucleic acid-binding proteins"/>
    <property type="match status" value="1"/>
</dbReference>
<dbReference type="PROSITE" id="PS50935">
    <property type="entry name" value="SSB"/>
    <property type="match status" value="1"/>
</dbReference>
<name>A0ABR2YXB6_9CHLO</name>
<keyword evidence="5" id="KW-1185">Reference proteome</keyword>
<dbReference type="InterPro" id="IPR000424">
    <property type="entry name" value="Primosome_PriB/ssb"/>
</dbReference>
<dbReference type="Gene3D" id="2.40.50.140">
    <property type="entry name" value="Nucleic acid-binding proteins"/>
    <property type="match status" value="1"/>
</dbReference>
<feature type="region of interest" description="Disordered" evidence="3">
    <location>
        <begin position="148"/>
        <end position="176"/>
    </location>
</feature>
<dbReference type="NCBIfam" id="TIGR00621">
    <property type="entry name" value="ssb"/>
    <property type="match status" value="1"/>
</dbReference>
<dbReference type="InterPro" id="IPR011344">
    <property type="entry name" value="ssDNA-bd"/>
</dbReference>
<keyword evidence="1 2" id="KW-0238">DNA-binding</keyword>
<accession>A0ABR2YXB6</accession>
<dbReference type="InterPro" id="IPR012340">
    <property type="entry name" value="NA-bd_OB-fold"/>
</dbReference>
<evidence type="ECO:0000256" key="1">
    <source>
        <dbReference type="ARBA" id="ARBA00023125"/>
    </source>
</evidence>
<dbReference type="Pfam" id="PF00436">
    <property type="entry name" value="SSB"/>
    <property type="match status" value="1"/>
</dbReference>
<comment type="caution">
    <text evidence="4">The sequence shown here is derived from an EMBL/GenBank/DDBJ whole genome shotgun (WGS) entry which is preliminary data.</text>
</comment>
<dbReference type="CDD" id="cd04496">
    <property type="entry name" value="SSB_OBF"/>
    <property type="match status" value="1"/>
</dbReference>
<dbReference type="PANTHER" id="PTHR10302">
    <property type="entry name" value="SINGLE-STRANDED DNA-BINDING PROTEIN"/>
    <property type="match status" value="1"/>
</dbReference>
<organism evidence="4 5">
    <name type="scientific">Coccomyxa subellipsoidea</name>
    <dbReference type="NCBI Taxonomy" id="248742"/>
    <lineage>
        <taxon>Eukaryota</taxon>
        <taxon>Viridiplantae</taxon>
        <taxon>Chlorophyta</taxon>
        <taxon>core chlorophytes</taxon>
        <taxon>Trebouxiophyceae</taxon>
        <taxon>Trebouxiophyceae incertae sedis</taxon>
        <taxon>Coccomyxaceae</taxon>
        <taxon>Coccomyxa</taxon>
    </lineage>
</organism>
<evidence type="ECO:0000313" key="4">
    <source>
        <dbReference type="EMBL" id="KAK9916287.1"/>
    </source>
</evidence>
<evidence type="ECO:0000256" key="2">
    <source>
        <dbReference type="PROSITE-ProRule" id="PRU00252"/>
    </source>
</evidence>
<sequence length="302" mass="33315">MTRTSGQRTRTVPAQINILFLGRDRHFRPVQWKTIKVHHVNKVRLIGVVGTHPEVRQIGDQLVAQVSLGIRPKSGNNLELTWLVVDCWNAEAQQVAQYVYKGMQIAVGGHLKQSKWTDKTTGQRREALRVVAEYVMVVDRSQGVLEGTAAGGAAKSTRQRQPRERGSSSRGSEAAQKTLDLYGQGHSIMDIARMEGKAVRTITNHLIDSVRPDNHAHLPQLASDFQMGPPGSPWITADEVNEAIESVLAASMGPDGSPATLDNIYLRQVRDALRDHPSAGLKQASQEQLAVEKEGVTYNQIR</sequence>
<gene>
    <name evidence="4" type="ORF">WJX75_000940</name>
</gene>